<comment type="similarity">
    <text evidence="1">Belongs to the short-chain dehydrogenases/reductases (SDR) family.</text>
</comment>
<dbReference type="Proteomes" id="UP000030300">
    <property type="component" value="Chromosome"/>
</dbReference>
<evidence type="ECO:0000259" key="3">
    <source>
        <dbReference type="SMART" id="SM00822"/>
    </source>
</evidence>
<gene>
    <name evidence="4" type="ORF">KR76_03120</name>
</gene>
<organism evidence="4 5">
    <name type="scientific">Nocardioides simplex</name>
    <name type="common">Arthrobacter simplex</name>
    <dbReference type="NCBI Taxonomy" id="2045"/>
    <lineage>
        <taxon>Bacteria</taxon>
        <taxon>Bacillati</taxon>
        <taxon>Actinomycetota</taxon>
        <taxon>Actinomycetes</taxon>
        <taxon>Propionibacteriales</taxon>
        <taxon>Nocardioidaceae</taxon>
        <taxon>Pimelobacter</taxon>
    </lineage>
</organism>
<sequence>MDLTTQRPLPAAFGLHDRHVVVTGGGRGIGRAIALCAAASGARVTLVARSQEQLDDAAAEIRAAGGTCAGVAHDLTDTESLDALAERLWEVAPVDGVVHAAGVQLRGPAVDVEVAAWRRVQALNVDAPYFLSTALARRQLAAEQRGSHVFIGSLNSSLGLPNVSPYVASKTALVGVTRALSTEWAARGLRANIVGPGYFRTEMTEGLLAEPAHAQRILGRIPAGHLGAPEDVGTAAVFLLSDASSYITGQLINVDGGWLAS</sequence>
<dbReference type="PANTHER" id="PTHR42760">
    <property type="entry name" value="SHORT-CHAIN DEHYDROGENASES/REDUCTASES FAMILY MEMBER"/>
    <property type="match status" value="1"/>
</dbReference>
<dbReference type="STRING" id="2045.KR76_03120"/>
<keyword evidence="2 4" id="KW-0560">Oxidoreductase</keyword>
<evidence type="ECO:0000256" key="1">
    <source>
        <dbReference type="ARBA" id="ARBA00006484"/>
    </source>
</evidence>
<dbReference type="PRINTS" id="PR00081">
    <property type="entry name" value="GDHRDH"/>
</dbReference>
<dbReference type="GeneID" id="96607965"/>
<dbReference type="InterPro" id="IPR036291">
    <property type="entry name" value="NAD(P)-bd_dom_sf"/>
</dbReference>
<evidence type="ECO:0000313" key="4">
    <source>
        <dbReference type="EMBL" id="AIY15999.1"/>
    </source>
</evidence>
<dbReference type="InterPro" id="IPR002347">
    <property type="entry name" value="SDR_fam"/>
</dbReference>
<dbReference type="GO" id="GO:0004316">
    <property type="term" value="F:3-oxoacyl-[acyl-carrier-protein] reductase (NADPH) activity"/>
    <property type="evidence" value="ECO:0007669"/>
    <property type="project" value="UniProtKB-EC"/>
</dbReference>
<dbReference type="EC" id="1.1.1.100" evidence="4"/>
<dbReference type="FunFam" id="3.40.50.720:FF:000084">
    <property type="entry name" value="Short-chain dehydrogenase reductase"/>
    <property type="match status" value="1"/>
</dbReference>
<reference evidence="4 5" key="1">
    <citation type="journal article" date="2015" name="Genome Announc.">
        <title>Complete Genome Sequence of Steroid-Transforming Nocardioides simplex VKM Ac-2033D.</title>
        <authorList>
            <person name="Shtratnikova V.Y."/>
            <person name="Schelkunov M.I."/>
            <person name="Pekov Y.A."/>
            <person name="Fokina V.V."/>
            <person name="Logacheva M.D."/>
            <person name="Sokolov S.L."/>
            <person name="Bragin E.Y."/>
            <person name="Ashapkin V.V."/>
            <person name="Donova M.V."/>
        </authorList>
    </citation>
    <scope>NUCLEOTIDE SEQUENCE [LARGE SCALE GENOMIC DNA]</scope>
    <source>
        <strain evidence="4 5">VKM Ac-2033D</strain>
    </source>
</reference>
<dbReference type="PROSITE" id="PS00061">
    <property type="entry name" value="ADH_SHORT"/>
    <property type="match status" value="1"/>
</dbReference>
<dbReference type="eggNOG" id="COG1028">
    <property type="taxonomic scope" value="Bacteria"/>
</dbReference>
<dbReference type="PANTHER" id="PTHR42760:SF5">
    <property type="entry name" value="2-DEHYDRO-3-DEOXY-D-GLUCONATE 5-DEHYDROGENASE"/>
    <property type="match status" value="1"/>
</dbReference>
<dbReference type="SUPFAM" id="SSF51735">
    <property type="entry name" value="NAD(P)-binding Rossmann-fold domains"/>
    <property type="match status" value="1"/>
</dbReference>
<feature type="domain" description="Ketoreductase" evidence="3">
    <location>
        <begin position="18"/>
        <end position="199"/>
    </location>
</feature>
<dbReference type="RefSeq" id="WP_038676555.1">
    <property type="nucleotide sequence ID" value="NZ_BJMC01000005.1"/>
</dbReference>
<keyword evidence="5" id="KW-1185">Reference proteome</keyword>
<dbReference type="AlphaFoldDB" id="A0A0A1DFK4"/>
<dbReference type="OrthoDB" id="286404at2"/>
<protein>
    <submittedName>
        <fullName evidence="4">3-oxoacyl-[acyl-carrier protein] reductase</fullName>
        <ecNumber evidence="4">1.1.1.100</ecNumber>
    </submittedName>
</protein>
<dbReference type="InterPro" id="IPR057326">
    <property type="entry name" value="KR_dom"/>
</dbReference>
<proteinExistence type="inferred from homology"/>
<dbReference type="Gene3D" id="3.40.50.720">
    <property type="entry name" value="NAD(P)-binding Rossmann-like Domain"/>
    <property type="match status" value="1"/>
</dbReference>
<dbReference type="InterPro" id="IPR020904">
    <property type="entry name" value="Sc_DH/Rdtase_CS"/>
</dbReference>
<accession>A0A0A1DFK4</accession>
<evidence type="ECO:0000313" key="5">
    <source>
        <dbReference type="Proteomes" id="UP000030300"/>
    </source>
</evidence>
<dbReference type="KEGG" id="psim:KR76_03120"/>
<dbReference type="EMBL" id="CP009896">
    <property type="protein sequence ID" value="AIY15999.1"/>
    <property type="molecule type" value="Genomic_DNA"/>
</dbReference>
<dbReference type="Pfam" id="PF13561">
    <property type="entry name" value="adh_short_C2"/>
    <property type="match status" value="1"/>
</dbReference>
<dbReference type="HOGENOM" id="CLU_010194_1_1_11"/>
<evidence type="ECO:0000256" key="2">
    <source>
        <dbReference type="ARBA" id="ARBA00023002"/>
    </source>
</evidence>
<name>A0A0A1DFK4_NOCSI</name>
<dbReference type="SMART" id="SM00822">
    <property type="entry name" value="PKS_KR"/>
    <property type="match status" value="1"/>
</dbReference>